<feature type="coiled-coil region" evidence="1">
    <location>
        <begin position="310"/>
        <end position="420"/>
    </location>
</feature>
<proteinExistence type="predicted"/>
<dbReference type="Proteomes" id="UP000187209">
    <property type="component" value="Unassembled WGS sequence"/>
</dbReference>
<comment type="caution">
    <text evidence="3">The sequence shown here is derived from an EMBL/GenBank/DDBJ whole genome shotgun (WGS) entry which is preliminary data.</text>
</comment>
<evidence type="ECO:0000313" key="3">
    <source>
        <dbReference type="EMBL" id="OMJ68846.1"/>
    </source>
</evidence>
<evidence type="ECO:0000313" key="4">
    <source>
        <dbReference type="Proteomes" id="UP000187209"/>
    </source>
</evidence>
<reference evidence="3 4" key="1">
    <citation type="submission" date="2016-11" db="EMBL/GenBank/DDBJ databases">
        <title>The macronuclear genome of Stentor coeruleus: a giant cell with tiny introns.</title>
        <authorList>
            <person name="Slabodnick M."/>
            <person name="Ruby J.G."/>
            <person name="Reiff S.B."/>
            <person name="Swart E.C."/>
            <person name="Gosai S."/>
            <person name="Prabakaran S."/>
            <person name="Witkowska E."/>
            <person name="Larue G.E."/>
            <person name="Fisher S."/>
            <person name="Freeman R.M."/>
            <person name="Gunawardena J."/>
            <person name="Chu W."/>
            <person name="Stover N.A."/>
            <person name="Gregory B.D."/>
            <person name="Nowacki M."/>
            <person name="Derisi J."/>
            <person name="Roy S.W."/>
            <person name="Marshall W.F."/>
            <person name="Sood P."/>
        </authorList>
    </citation>
    <scope>NUCLEOTIDE SEQUENCE [LARGE SCALE GENOMIC DNA]</scope>
    <source>
        <strain evidence="3">WM001</strain>
    </source>
</reference>
<feature type="coiled-coil region" evidence="1">
    <location>
        <begin position="215"/>
        <end position="249"/>
    </location>
</feature>
<feature type="coiled-coil region" evidence="1">
    <location>
        <begin position="161"/>
        <end position="188"/>
    </location>
</feature>
<feature type="coiled-coil region" evidence="1">
    <location>
        <begin position="449"/>
        <end position="476"/>
    </location>
</feature>
<name>A0A1R2AWE6_9CILI</name>
<dbReference type="EMBL" id="MPUH01001273">
    <property type="protein sequence ID" value="OMJ68846.1"/>
    <property type="molecule type" value="Genomic_DNA"/>
</dbReference>
<keyword evidence="4" id="KW-1185">Reference proteome</keyword>
<dbReference type="AlphaFoldDB" id="A0A1R2AWE6"/>
<evidence type="ECO:0000256" key="2">
    <source>
        <dbReference type="SAM" id="MobiDB-lite"/>
    </source>
</evidence>
<feature type="region of interest" description="Disordered" evidence="2">
    <location>
        <begin position="58"/>
        <end position="82"/>
    </location>
</feature>
<gene>
    <name evidence="3" type="ORF">SteCoe_33583</name>
</gene>
<evidence type="ECO:0000256" key="1">
    <source>
        <dbReference type="SAM" id="Coils"/>
    </source>
</evidence>
<organism evidence="3 4">
    <name type="scientific">Stentor coeruleus</name>
    <dbReference type="NCBI Taxonomy" id="5963"/>
    <lineage>
        <taxon>Eukaryota</taxon>
        <taxon>Sar</taxon>
        <taxon>Alveolata</taxon>
        <taxon>Ciliophora</taxon>
        <taxon>Postciliodesmatophora</taxon>
        <taxon>Heterotrichea</taxon>
        <taxon>Heterotrichida</taxon>
        <taxon>Stentoridae</taxon>
        <taxon>Stentor</taxon>
    </lineage>
</organism>
<protein>
    <submittedName>
        <fullName evidence="3">Uncharacterized protein</fullName>
    </submittedName>
</protein>
<keyword evidence="1" id="KW-0175">Coiled coil</keyword>
<accession>A0A1R2AWE6</accession>
<feature type="region of interest" description="Disordered" evidence="2">
    <location>
        <begin position="135"/>
        <end position="154"/>
    </location>
</feature>
<sequence>MERHFDLREQTYKELLILLNTTEEMLFSYPVSNDLRSKYEQLRSETFNILRLKITPLPNPQKSSNNKSQELDAKKNKLPSKTSTQTISNLFSTLHKSIILIENYQEELEFKILTMKSIFNTIAEQSNIQERLESKPEWGEKSEFHDESTTQRIDPDYESSLERIKFIMDHKEEKLKKIKQELIRSEGKIFEILKNPQLNSKNVENIFHKKYMDEIVSLKNSTIKYEDKIKEMTQEINSLKQESVNEKISTNKKITEMLTEIHQLQEKSPRKTEEIQGKVDESIVLKDRVLSLELALAGSEKNSQETTNFISSTQEKCNKLVRMNEELEEKLRNTMDDYQELEKNLEQERYFYEVLHTNTQKKLVDQENTLKEAHEDYVLSIKNEHKKQITTMKIEFNEEIMRYQEEIEALHAEIDEISDSNDKIIKSLQLDLLKNKEISDNKSLINKSNEKINDQLEETQIVIRQLEESLTRSQNTLSYLQDLFFPPYEAYSTSQKDWIEDEYIKRLNKNHYEGIDIIIAAEFTIFYLKKNIRDKQWLVDKLEEATSMQRLSKTSLDTFSSQNNYRDESFLKQIWVDIKNTSVTMKNFEKSREMLISQFGERKGVSGVDLDDQWSLKRK</sequence>